<dbReference type="Pfam" id="PF01757">
    <property type="entry name" value="Acyl_transf_3"/>
    <property type="match status" value="1"/>
</dbReference>
<evidence type="ECO:0000256" key="1">
    <source>
        <dbReference type="SAM" id="Phobius"/>
    </source>
</evidence>
<dbReference type="RefSeq" id="WP_101821760.1">
    <property type="nucleotide sequence ID" value="NZ_PJZH01000001.1"/>
</dbReference>
<proteinExistence type="predicted"/>
<feature type="transmembrane region" description="Helical" evidence="1">
    <location>
        <begin position="312"/>
        <end position="330"/>
    </location>
</feature>
<dbReference type="InterPro" id="IPR002656">
    <property type="entry name" value="Acyl_transf_3_dom"/>
</dbReference>
<dbReference type="GO" id="GO:0000271">
    <property type="term" value="P:polysaccharide biosynthetic process"/>
    <property type="evidence" value="ECO:0007669"/>
    <property type="project" value="TreeGrafter"/>
</dbReference>
<keyword evidence="3" id="KW-0012">Acyltransferase</keyword>
<evidence type="ECO:0000313" key="3">
    <source>
        <dbReference type="EMBL" id="PLR40408.1"/>
    </source>
</evidence>
<reference evidence="3 4" key="1">
    <citation type="submission" date="2017-12" db="EMBL/GenBank/DDBJ databases">
        <title>Characterization of six clinical isolates of Enterochimera gen. nov., a novel genus of the Yersiniaciae family and the three species Enterochimera arupensis sp. nov., Enterochimera coloradensis sp. nov, and Enterochimera californica sp. nov.</title>
        <authorList>
            <person name="Rossi A."/>
            <person name="Fisher M."/>
        </authorList>
    </citation>
    <scope>NUCLEOTIDE SEQUENCE [LARGE SCALE GENOMIC DNA]</scope>
    <source>
        <strain evidence="4">2016-Iso4</strain>
    </source>
</reference>
<dbReference type="EMBL" id="PJZH01000001">
    <property type="protein sequence ID" value="PLR40408.1"/>
    <property type="molecule type" value="Genomic_DNA"/>
</dbReference>
<dbReference type="InterPro" id="IPR050879">
    <property type="entry name" value="Acyltransferase_3"/>
</dbReference>
<dbReference type="AlphaFoldDB" id="A0A2N5ED06"/>
<keyword evidence="1" id="KW-0472">Membrane</keyword>
<feature type="transmembrane region" description="Helical" evidence="1">
    <location>
        <begin position="278"/>
        <end position="300"/>
    </location>
</feature>
<dbReference type="GO" id="GO:0016020">
    <property type="term" value="C:membrane"/>
    <property type="evidence" value="ECO:0007669"/>
    <property type="project" value="TreeGrafter"/>
</dbReference>
<feature type="transmembrane region" description="Helical" evidence="1">
    <location>
        <begin position="161"/>
        <end position="179"/>
    </location>
</feature>
<sequence>MKTKIDTLQYLRAFAALLVVFNHTWPAGEISRALSLSGIGGFGVDIFFVISGFIMSYTLKETFISSKKTAIDFLIKRAIRIYPVYLILVTPYVLKYLVNAPHLGEALFSYTLIGNLLLLPSFTNAPYYYPLLGVAWTLMYEMFFYFIYAAAILMTKNKRQAILSACALIFTMVLLVNLFELKGARLNWVNFQFMVGDTLMIDFILGACCFFILRAQWPLTLRIEYALAGVIGLTLVAEAMTHYGLPRLVTYGMPAFFVVLLLLQAGDFKAHSRCKKTLMLLGDASYSIYLLHVNFAFISRVLTNNTRLNDDLIGITMSLCAVSCGVLFHVKIEKPLTRKISSLYRNKEMTLASDPLVKE</sequence>
<keyword evidence="1" id="KW-0812">Transmembrane</keyword>
<name>A0A2N5ED06_9GAMM</name>
<dbReference type="OrthoDB" id="9767863at2"/>
<protein>
    <submittedName>
        <fullName evidence="3">Acyltransferase</fullName>
    </submittedName>
</protein>
<organism evidence="3 4">
    <name type="scientific">Chimaeribacter coloradensis</name>
    <dbReference type="NCBI Taxonomy" id="2060068"/>
    <lineage>
        <taxon>Bacteria</taxon>
        <taxon>Pseudomonadati</taxon>
        <taxon>Pseudomonadota</taxon>
        <taxon>Gammaproteobacteria</taxon>
        <taxon>Enterobacterales</taxon>
        <taxon>Yersiniaceae</taxon>
        <taxon>Chimaeribacter</taxon>
    </lineage>
</organism>
<feature type="transmembrane region" description="Helical" evidence="1">
    <location>
        <begin position="127"/>
        <end position="149"/>
    </location>
</feature>
<gene>
    <name evidence="3" type="ORF">CYR32_01310</name>
</gene>
<dbReference type="Proteomes" id="UP000234503">
    <property type="component" value="Unassembled WGS sequence"/>
</dbReference>
<feature type="transmembrane region" description="Helical" evidence="1">
    <location>
        <begin position="225"/>
        <end position="243"/>
    </location>
</feature>
<keyword evidence="3" id="KW-0808">Transferase</keyword>
<keyword evidence="4" id="KW-1185">Reference proteome</keyword>
<feature type="transmembrane region" description="Helical" evidence="1">
    <location>
        <begin position="79"/>
        <end position="98"/>
    </location>
</feature>
<feature type="domain" description="Acyltransferase 3" evidence="2">
    <location>
        <begin position="8"/>
        <end position="323"/>
    </location>
</feature>
<evidence type="ECO:0000313" key="4">
    <source>
        <dbReference type="Proteomes" id="UP000234503"/>
    </source>
</evidence>
<evidence type="ECO:0000259" key="2">
    <source>
        <dbReference type="Pfam" id="PF01757"/>
    </source>
</evidence>
<keyword evidence="1" id="KW-1133">Transmembrane helix</keyword>
<feature type="transmembrane region" description="Helical" evidence="1">
    <location>
        <begin position="191"/>
        <end position="213"/>
    </location>
</feature>
<feature type="transmembrane region" description="Helical" evidence="1">
    <location>
        <begin position="249"/>
        <end position="266"/>
    </location>
</feature>
<dbReference type="PANTHER" id="PTHR23028">
    <property type="entry name" value="ACETYLTRANSFERASE"/>
    <property type="match status" value="1"/>
</dbReference>
<dbReference type="PANTHER" id="PTHR23028:SF131">
    <property type="entry name" value="BLR2367 PROTEIN"/>
    <property type="match status" value="1"/>
</dbReference>
<feature type="transmembrane region" description="Helical" evidence="1">
    <location>
        <begin position="36"/>
        <end position="59"/>
    </location>
</feature>
<comment type="caution">
    <text evidence="3">The sequence shown here is derived from an EMBL/GenBank/DDBJ whole genome shotgun (WGS) entry which is preliminary data.</text>
</comment>
<accession>A0A2N5ED06</accession>
<dbReference type="GO" id="GO:0016747">
    <property type="term" value="F:acyltransferase activity, transferring groups other than amino-acyl groups"/>
    <property type="evidence" value="ECO:0007669"/>
    <property type="project" value="InterPro"/>
</dbReference>